<evidence type="ECO:0000313" key="1">
    <source>
        <dbReference type="EMBL" id="KAI4301898.1"/>
    </source>
</evidence>
<name>A0ACB9KXN2_BAUVA</name>
<organism evidence="1 2">
    <name type="scientific">Bauhinia variegata</name>
    <name type="common">Purple orchid tree</name>
    <name type="synonym">Phanera variegata</name>
    <dbReference type="NCBI Taxonomy" id="167791"/>
    <lineage>
        <taxon>Eukaryota</taxon>
        <taxon>Viridiplantae</taxon>
        <taxon>Streptophyta</taxon>
        <taxon>Embryophyta</taxon>
        <taxon>Tracheophyta</taxon>
        <taxon>Spermatophyta</taxon>
        <taxon>Magnoliopsida</taxon>
        <taxon>eudicotyledons</taxon>
        <taxon>Gunneridae</taxon>
        <taxon>Pentapetalae</taxon>
        <taxon>rosids</taxon>
        <taxon>fabids</taxon>
        <taxon>Fabales</taxon>
        <taxon>Fabaceae</taxon>
        <taxon>Cercidoideae</taxon>
        <taxon>Cercideae</taxon>
        <taxon>Bauhiniinae</taxon>
        <taxon>Bauhinia</taxon>
    </lineage>
</organism>
<accession>A0ACB9KXN2</accession>
<reference evidence="1 2" key="1">
    <citation type="journal article" date="2022" name="DNA Res.">
        <title>Chromosomal-level genome assembly of the orchid tree Bauhinia variegata (Leguminosae; Cercidoideae) supports the allotetraploid origin hypothesis of Bauhinia.</title>
        <authorList>
            <person name="Zhong Y."/>
            <person name="Chen Y."/>
            <person name="Zheng D."/>
            <person name="Pang J."/>
            <person name="Liu Y."/>
            <person name="Luo S."/>
            <person name="Meng S."/>
            <person name="Qian L."/>
            <person name="Wei D."/>
            <person name="Dai S."/>
            <person name="Zhou R."/>
        </authorList>
    </citation>
    <scope>NUCLEOTIDE SEQUENCE [LARGE SCALE GENOMIC DNA]</scope>
    <source>
        <strain evidence="1">BV-YZ2020</strain>
    </source>
</reference>
<dbReference type="Proteomes" id="UP000828941">
    <property type="component" value="Chromosome 13"/>
</dbReference>
<dbReference type="EMBL" id="CM039438">
    <property type="protein sequence ID" value="KAI4301898.1"/>
    <property type="molecule type" value="Genomic_DNA"/>
</dbReference>
<gene>
    <name evidence="1" type="ORF">L6164_035134</name>
</gene>
<keyword evidence="2" id="KW-1185">Reference proteome</keyword>
<evidence type="ECO:0000313" key="2">
    <source>
        <dbReference type="Proteomes" id="UP000828941"/>
    </source>
</evidence>
<proteinExistence type="predicted"/>
<comment type="caution">
    <text evidence="1">The sequence shown here is derived from an EMBL/GenBank/DDBJ whole genome shotgun (WGS) entry which is preliminary data.</text>
</comment>
<sequence length="196" mass="22154">MSRISLTVDAWIREAQEASQWVEDLEGRIKYTNLAQSSIADSARSKLLEIGVKLDRLESLLRNPPAKPILTDEDLDYRWKMLSDIQLRTRALARSLYASPYINRLGNVPAKDTKECKINVDRYEQGVTKTSDTHDQDQSELLNPLVSNDSSRSQPQIQPFSSCMSMVTLWRACSTVFLFLGLAALLFIVVLLCSTN</sequence>
<protein>
    <submittedName>
        <fullName evidence="1">Uncharacterized protein</fullName>
    </submittedName>
</protein>